<dbReference type="Proteomes" id="UP000594014">
    <property type="component" value="Chromosome"/>
</dbReference>
<proteinExistence type="predicted"/>
<organism evidence="1 2">
    <name type="scientific">Anoxybacterium hadale</name>
    <dbReference type="NCBI Taxonomy" id="3408580"/>
    <lineage>
        <taxon>Bacteria</taxon>
        <taxon>Bacillati</taxon>
        <taxon>Bacillota</taxon>
        <taxon>Clostridia</taxon>
        <taxon>Peptostreptococcales</taxon>
        <taxon>Anaerovoracaceae</taxon>
        <taxon>Anoxybacterium</taxon>
    </lineage>
</organism>
<reference evidence="1" key="1">
    <citation type="submission" date="2019-08" db="EMBL/GenBank/DDBJ databases">
        <title>Genome sequence of Clostridiales bacterium MT110.</title>
        <authorList>
            <person name="Cao J."/>
        </authorList>
    </citation>
    <scope>NUCLEOTIDE SEQUENCE</scope>
    <source>
        <strain evidence="1">MT110</strain>
    </source>
</reference>
<evidence type="ECO:0000313" key="2">
    <source>
        <dbReference type="Proteomes" id="UP000594014"/>
    </source>
</evidence>
<evidence type="ECO:0000313" key="1">
    <source>
        <dbReference type="EMBL" id="QOX61990.1"/>
    </source>
</evidence>
<gene>
    <name evidence="1" type="ORF">FRZ06_00780</name>
</gene>
<dbReference type="EMBL" id="CP042469">
    <property type="protein sequence ID" value="QOX61990.1"/>
    <property type="molecule type" value="Genomic_DNA"/>
</dbReference>
<sequence length="296" mass="32911">MMDYEKQSQRLAEIAAKLLEEETVEAVLGLRDNPEAGWPTPYCARNPQDAKRLVWNDACYTNLAFYLTEMREKTAIAAKPCDVRSIINLISENQLDRDNFIIIGIECEGMRKDGKLAPGCDACPSSTPSFWDIAIGADGADTWCDLPMAQTGENVTQWAKTSTVEERFERFLKEIDKCILCYACRQACQGCYCVSCFMDRKATPWEQIDADTGSKIAFHLNRAMHLAGRCTDCGACEKVCSAGVNLKYIYKGLSEFVEETYGFKAGVDPEATPVMNRYEADDPQVAFLGGDCIVGI</sequence>
<protein>
    <submittedName>
        <fullName evidence="1">Uncharacterized protein</fullName>
    </submittedName>
</protein>
<name>A0ACD1A6J5_9FIRM</name>
<keyword evidence="2" id="KW-1185">Reference proteome</keyword>
<accession>A0ACD1A6J5</accession>